<reference evidence="2 3" key="1">
    <citation type="journal article" date="2016" name="Nat. Commun.">
        <title>Local admixture of amplified and diversified secreted pathogenesis determinants shapes mosaic Toxoplasma gondii genomes.</title>
        <authorList>
            <person name="Lorenzi H."/>
            <person name="Khan A."/>
            <person name="Behnke M.S."/>
            <person name="Namasivayam S."/>
            <person name="Swapna L.S."/>
            <person name="Hadjithomas M."/>
            <person name="Karamycheva S."/>
            <person name="Pinney D."/>
            <person name="Brunk B.P."/>
            <person name="Ajioka J.W."/>
            <person name="Ajzenberg D."/>
            <person name="Boothroyd J.C."/>
            <person name="Boyle J.P."/>
            <person name="Darde M.L."/>
            <person name="Diaz-Miranda M.A."/>
            <person name="Dubey J.P."/>
            <person name="Fritz H.M."/>
            <person name="Gennari S.M."/>
            <person name="Gregory B.D."/>
            <person name="Kim K."/>
            <person name="Saeij J.P."/>
            <person name="Su C."/>
            <person name="White M.W."/>
            <person name="Zhu X.Q."/>
            <person name="Howe D.K."/>
            <person name="Rosenthal B.M."/>
            <person name="Grigg M.E."/>
            <person name="Parkinson J."/>
            <person name="Liu L."/>
            <person name="Kissinger J.C."/>
            <person name="Roos D.S."/>
            <person name="Sibley L.D."/>
        </authorList>
    </citation>
    <scope>NUCLEOTIDE SEQUENCE [LARGE SCALE GENOMIC DNA]</scope>
    <source>
        <strain evidence="2 3">ARI</strain>
    </source>
</reference>
<dbReference type="EMBL" id="AGQS02005743">
    <property type="protein sequence ID" value="KYF39433.1"/>
    <property type="molecule type" value="Genomic_DNA"/>
</dbReference>
<evidence type="ECO:0000256" key="1">
    <source>
        <dbReference type="SAM" id="MobiDB-lite"/>
    </source>
</evidence>
<feature type="region of interest" description="Disordered" evidence="1">
    <location>
        <begin position="1"/>
        <end position="33"/>
    </location>
</feature>
<proteinExistence type="predicted"/>
<name>A0A139XKX8_TOXGO</name>
<accession>A0A139XKX8</accession>
<evidence type="ECO:0000313" key="2">
    <source>
        <dbReference type="EMBL" id="KYF39433.1"/>
    </source>
</evidence>
<gene>
    <name evidence="2" type="ORF">TGARI_211020C</name>
</gene>
<feature type="non-terminal residue" evidence="2">
    <location>
        <position position="88"/>
    </location>
</feature>
<dbReference type="VEuPathDB" id="ToxoDB:TGARI_211020C"/>
<comment type="caution">
    <text evidence="2">The sequence shown here is derived from an EMBL/GenBank/DDBJ whole genome shotgun (WGS) entry which is preliminary data.</text>
</comment>
<dbReference type="AlphaFoldDB" id="A0A139XKX8"/>
<evidence type="ECO:0000313" key="3">
    <source>
        <dbReference type="Proteomes" id="UP000074247"/>
    </source>
</evidence>
<sequence>AMLTSNSTARPRCRMRFCSPTPSSSRDRSRLSPRERTFLDSLEAAAAGAVAAWRQLEACWAEAEVQEEDFAQSTDLAGASSEATGVPT</sequence>
<protein>
    <submittedName>
        <fullName evidence="2">RNA recognition motif-containing protein</fullName>
    </submittedName>
</protein>
<feature type="non-terminal residue" evidence="2">
    <location>
        <position position="1"/>
    </location>
</feature>
<organism evidence="2 3">
    <name type="scientific">Toxoplasma gondii ARI</name>
    <dbReference type="NCBI Taxonomy" id="1074872"/>
    <lineage>
        <taxon>Eukaryota</taxon>
        <taxon>Sar</taxon>
        <taxon>Alveolata</taxon>
        <taxon>Apicomplexa</taxon>
        <taxon>Conoidasida</taxon>
        <taxon>Coccidia</taxon>
        <taxon>Eucoccidiorida</taxon>
        <taxon>Eimeriorina</taxon>
        <taxon>Sarcocystidae</taxon>
        <taxon>Toxoplasma</taxon>
    </lineage>
</organism>
<dbReference type="Proteomes" id="UP000074247">
    <property type="component" value="Unassembled WGS sequence"/>
</dbReference>